<feature type="compositionally biased region" description="Low complexity" evidence="2">
    <location>
        <begin position="305"/>
        <end position="321"/>
    </location>
</feature>
<dbReference type="PROSITE" id="PS00028">
    <property type="entry name" value="ZINC_FINGER_C2H2_1"/>
    <property type="match status" value="1"/>
</dbReference>
<dbReference type="GO" id="GO:0008270">
    <property type="term" value="F:zinc ion binding"/>
    <property type="evidence" value="ECO:0007669"/>
    <property type="project" value="UniProtKB-KW"/>
</dbReference>
<dbReference type="PROSITE" id="PS50157">
    <property type="entry name" value="ZINC_FINGER_C2H2_2"/>
    <property type="match status" value="1"/>
</dbReference>
<dbReference type="OrthoDB" id="2152896at2759"/>
<keyword evidence="1" id="KW-0862">Zinc</keyword>
<keyword evidence="1" id="KW-0479">Metal-binding</keyword>
<dbReference type="Proteomes" id="UP000292957">
    <property type="component" value="Unassembled WGS sequence"/>
</dbReference>
<feature type="region of interest" description="Disordered" evidence="2">
    <location>
        <begin position="383"/>
        <end position="423"/>
    </location>
</feature>
<dbReference type="EMBL" id="ML143501">
    <property type="protein sequence ID" value="TBU23577.1"/>
    <property type="molecule type" value="Genomic_DNA"/>
</dbReference>
<feature type="region of interest" description="Disordered" evidence="2">
    <location>
        <begin position="63"/>
        <end position="95"/>
    </location>
</feature>
<accession>A0A4Q9MAV5</accession>
<organism evidence="4">
    <name type="scientific">Dichomitus squalens</name>
    <dbReference type="NCBI Taxonomy" id="114155"/>
    <lineage>
        <taxon>Eukaryota</taxon>
        <taxon>Fungi</taxon>
        <taxon>Dikarya</taxon>
        <taxon>Basidiomycota</taxon>
        <taxon>Agaricomycotina</taxon>
        <taxon>Agaricomycetes</taxon>
        <taxon>Polyporales</taxon>
        <taxon>Polyporaceae</taxon>
        <taxon>Dichomitus</taxon>
    </lineage>
</organism>
<name>A0A4Q9MAV5_9APHY</name>
<dbReference type="InterPro" id="IPR013087">
    <property type="entry name" value="Znf_C2H2_type"/>
</dbReference>
<feature type="region of interest" description="Disordered" evidence="2">
    <location>
        <begin position="285"/>
        <end position="349"/>
    </location>
</feature>
<evidence type="ECO:0000313" key="4">
    <source>
        <dbReference type="EMBL" id="TBU23577.1"/>
    </source>
</evidence>
<dbReference type="AlphaFoldDB" id="A0A4Q9MAV5"/>
<protein>
    <recommendedName>
        <fullName evidence="3">C2H2-type domain-containing protein</fullName>
    </recommendedName>
</protein>
<evidence type="ECO:0000256" key="2">
    <source>
        <dbReference type="SAM" id="MobiDB-lite"/>
    </source>
</evidence>
<keyword evidence="1" id="KW-0863">Zinc-finger</keyword>
<feature type="region of interest" description="Disordered" evidence="2">
    <location>
        <begin position="481"/>
        <end position="518"/>
    </location>
</feature>
<evidence type="ECO:0000256" key="1">
    <source>
        <dbReference type="PROSITE-ProRule" id="PRU00042"/>
    </source>
</evidence>
<feature type="region of interest" description="Disordered" evidence="2">
    <location>
        <begin position="21"/>
        <end position="47"/>
    </location>
</feature>
<evidence type="ECO:0000259" key="3">
    <source>
        <dbReference type="PROSITE" id="PS50157"/>
    </source>
</evidence>
<feature type="compositionally biased region" description="Low complexity" evidence="2">
    <location>
        <begin position="487"/>
        <end position="506"/>
    </location>
</feature>
<sequence length="568" mass="58527">MGGVSDSTAMTGTTEGQGLFSLVEAATISPPIPTPRESSVDGGFAPGSLKGANSLGVSVGSTSKVHSAMKHRRLSSTGQTRRRLSDAREATSRPSPVMLQTAAAALSSLANLSLVGSPPPQSIPQSATSFASASGQLTPSSATMMPKIEVKDDIIPDDSSAAAPAKTEINGAGISVTKSGKKRGTIFKCESCSKVYRHPSCLIKHRWEHSPHWREASKFLLSKHQQVQLLEAAAILSHLAPSASGGTSLPEDRSLWPSFLSGGLLPPPDQANIVQDTKYSSKAHAPSVSTSLDQPITYPTSSSVPAPSFLSTRSSSASGLGSNVGAATNTGRSPSAGPRMHDYAVPSSGGFTHVRPGVVGVPTSTHAFQHPPTAHAQLDVRALTPGRSTPSNGTHAYPPAAHRSAPVPVPASARDAYREPHGRNGDGGAYSFVSGASVSDAWSSPVSVGFAQSSFRSSVDSVSASFSASYSASGVGHSFSDGAGGWSLPRSSVRSGSLSRSRSGSVDMDGPERPEGEFVDVDAVGVSEDGEGAGAGRFGGFISRGWKGQPAPAKIEEEWDGIEMEMEM</sequence>
<gene>
    <name evidence="4" type="ORF">BD311DRAFT_799918</name>
</gene>
<reference evidence="4" key="1">
    <citation type="submission" date="2019-01" db="EMBL/GenBank/DDBJ databases">
        <title>Draft genome sequences of three monokaryotic isolates of the white-rot basidiomycete fungus Dichomitus squalens.</title>
        <authorList>
            <consortium name="DOE Joint Genome Institute"/>
            <person name="Lopez S.C."/>
            <person name="Andreopoulos B."/>
            <person name="Pangilinan J."/>
            <person name="Lipzen A."/>
            <person name="Riley R."/>
            <person name="Ahrendt S."/>
            <person name="Ng V."/>
            <person name="Barry K."/>
            <person name="Daum C."/>
            <person name="Grigoriev I.V."/>
            <person name="Hilden K.S."/>
            <person name="Makela M.R."/>
            <person name="de Vries R.P."/>
        </authorList>
    </citation>
    <scope>NUCLEOTIDE SEQUENCE [LARGE SCALE GENOMIC DNA]</scope>
    <source>
        <strain evidence="4">OM18370.1</strain>
    </source>
</reference>
<proteinExistence type="predicted"/>
<feature type="compositionally biased region" description="Polar residues" evidence="2">
    <location>
        <begin position="287"/>
        <end position="304"/>
    </location>
</feature>
<feature type="domain" description="C2H2-type" evidence="3">
    <location>
        <begin position="187"/>
        <end position="210"/>
    </location>
</feature>